<dbReference type="Proteomes" id="UP001291309">
    <property type="component" value="Unassembled WGS sequence"/>
</dbReference>
<sequence>MPGCAHCGRPLDIVGNQVGRRDTCPHCGEEVHSCRNCRHFDLSVAKECKEPFAEVPSDKDSANFCEFFQIGEGGLTAKESREQQLSAAEALFRKK</sequence>
<dbReference type="RefSeq" id="WP_321543550.1">
    <property type="nucleotide sequence ID" value="NZ_JAXIVS010000001.1"/>
</dbReference>
<evidence type="ECO:0000313" key="2">
    <source>
        <dbReference type="Proteomes" id="UP001291309"/>
    </source>
</evidence>
<keyword evidence="2" id="KW-1185">Reference proteome</keyword>
<proteinExistence type="predicted"/>
<protein>
    <recommendedName>
        <fullName evidence="3">Replication restart DNA helicase PriA</fullName>
    </recommendedName>
</protein>
<reference evidence="1 2" key="1">
    <citation type="submission" date="2023-12" db="EMBL/GenBank/DDBJ databases">
        <title>the genome sequence of Hyalangium sp. s54d21.</title>
        <authorList>
            <person name="Zhang X."/>
        </authorList>
    </citation>
    <scope>NUCLEOTIDE SEQUENCE [LARGE SCALE GENOMIC DNA]</scope>
    <source>
        <strain evidence="2">s54d21</strain>
    </source>
</reference>
<organism evidence="1 2">
    <name type="scientific">Hyalangium rubrum</name>
    <dbReference type="NCBI Taxonomy" id="3103134"/>
    <lineage>
        <taxon>Bacteria</taxon>
        <taxon>Pseudomonadati</taxon>
        <taxon>Myxococcota</taxon>
        <taxon>Myxococcia</taxon>
        <taxon>Myxococcales</taxon>
        <taxon>Cystobacterineae</taxon>
        <taxon>Archangiaceae</taxon>
        <taxon>Hyalangium</taxon>
    </lineage>
</organism>
<dbReference type="EMBL" id="JAXIVS010000001">
    <property type="protein sequence ID" value="MDY7224822.1"/>
    <property type="molecule type" value="Genomic_DNA"/>
</dbReference>
<gene>
    <name evidence="1" type="ORF">SYV04_00450</name>
</gene>
<evidence type="ECO:0000313" key="1">
    <source>
        <dbReference type="EMBL" id="MDY7224822.1"/>
    </source>
</evidence>
<evidence type="ECO:0008006" key="3">
    <source>
        <dbReference type="Google" id="ProtNLM"/>
    </source>
</evidence>
<comment type="caution">
    <text evidence="1">The sequence shown here is derived from an EMBL/GenBank/DDBJ whole genome shotgun (WGS) entry which is preliminary data.</text>
</comment>
<name>A0ABU5GUF7_9BACT</name>
<accession>A0ABU5GUF7</accession>